<reference evidence="3" key="1">
    <citation type="submission" date="2019-11" db="EMBL/GenBank/DDBJ databases">
        <title>Characterization of Clostridium perfringens isolates from swine manure treated agricultural soils.</title>
        <authorList>
            <person name="Wushke S.T."/>
        </authorList>
    </citation>
    <scope>NUCLEOTIDE SEQUENCE</scope>
    <source>
        <strain evidence="3">X26</strain>
    </source>
</reference>
<dbReference type="SUPFAM" id="SSF53474">
    <property type="entry name" value="alpha/beta-Hydrolases"/>
    <property type="match status" value="1"/>
</dbReference>
<dbReference type="RefSeq" id="WP_322458641.1">
    <property type="nucleotide sequence ID" value="NZ_WNVC01000230.1"/>
</dbReference>
<protein>
    <submittedName>
        <fullName evidence="3">Alpha/beta hydrolase</fullName>
    </submittedName>
</protein>
<keyword evidence="1" id="KW-1133">Transmembrane helix</keyword>
<feature type="non-terminal residue" evidence="3">
    <location>
        <position position="238"/>
    </location>
</feature>
<dbReference type="InterPro" id="IPR029058">
    <property type="entry name" value="AB_hydrolase_fold"/>
</dbReference>
<dbReference type="GO" id="GO:0016787">
    <property type="term" value="F:hydrolase activity"/>
    <property type="evidence" value="ECO:0007669"/>
    <property type="project" value="UniProtKB-KW"/>
</dbReference>
<feature type="transmembrane region" description="Helical" evidence="1">
    <location>
        <begin position="12"/>
        <end position="32"/>
    </location>
</feature>
<dbReference type="Pfam" id="PF00561">
    <property type="entry name" value="Abhydrolase_1"/>
    <property type="match status" value="1"/>
</dbReference>
<evidence type="ECO:0000313" key="4">
    <source>
        <dbReference type="Proteomes" id="UP001291306"/>
    </source>
</evidence>
<keyword evidence="1" id="KW-0472">Membrane</keyword>
<comment type="caution">
    <text evidence="3">The sequence shown here is derived from an EMBL/GenBank/DDBJ whole genome shotgun (WGS) entry which is preliminary data.</text>
</comment>
<dbReference type="Gene3D" id="3.40.50.1820">
    <property type="entry name" value="alpha/beta hydrolase"/>
    <property type="match status" value="1"/>
</dbReference>
<evidence type="ECO:0000259" key="2">
    <source>
        <dbReference type="Pfam" id="PF00561"/>
    </source>
</evidence>
<evidence type="ECO:0000313" key="3">
    <source>
        <dbReference type="EMBL" id="MDZ5000343.1"/>
    </source>
</evidence>
<evidence type="ECO:0000256" key="1">
    <source>
        <dbReference type="SAM" id="Phobius"/>
    </source>
</evidence>
<accession>A0AAW9IIM0</accession>
<dbReference type="EMBL" id="WNVC01000230">
    <property type="protein sequence ID" value="MDZ5000343.1"/>
    <property type="molecule type" value="Genomic_DNA"/>
</dbReference>
<feature type="domain" description="AB hydrolase-1" evidence="2">
    <location>
        <begin position="95"/>
        <end position="170"/>
    </location>
</feature>
<gene>
    <name evidence="3" type="ORF">GNF79_14940</name>
</gene>
<proteinExistence type="predicted"/>
<dbReference type="InterPro" id="IPR000073">
    <property type="entry name" value="AB_hydrolase_1"/>
</dbReference>
<keyword evidence="1" id="KW-0812">Transmembrane</keyword>
<sequence length="238" mass="26674">MKKILKKILKFTKFSIIAAIALFIIFISVSVINNKIQLKKESKILNPPGKLVEVNNKNIHVYSEGVGDLTCVFMSGLGNVAPEIDLKPLYKEMSNEYRIAIVDRSGYGFSESSNSPRDIDTILDETRKSLTLAGEKPPYVLFPHSISGLEAIYWAQKYPSEVKAIIGLDIGFPEGYLMESERMKSNLSIMKVQCLFAKLGVHRFLPSLSLDESVLNSNLISEDDKEIYKALTYKNLSS</sequence>
<organism evidence="3 4">
    <name type="scientific">Clostridium perfringens</name>
    <dbReference type="NCBI Taxonomy" id="1502"/>
    <lineage>
        <taxon>Bacteria</taxon>
        <taxon>Bacillati</taxon>
        <taxon>Bacillota</taxon>
        <taxon>Clostridia</taxon>
        <taxon>Eubacteriales</taxon>
        <taxon>Clostridiaceae</taxon>
        <taxon>Clostridium</taxon>
    </lineage>
</organism>
<dbReference type="AlphaFoldDB" id="A0AAW9IIM0"/>
<keyword evidence="3" id="KW-0378">Hydrolase</keyword>
<dbReference type="Proteomes" id="UP001291306">
    <property type="component" value="Unassembled WGS sequence"/>
</dbReference>
<name>A0AAW9IIM0_CLOPF</name>